<keyword evidence="5" id="KW-0130">Cell adhesion</keyword>
<dbReference type="Proteomes" id="UP000095284">
    <property type="component" value="Unplaced"/>
</dbReference>
<evidence type="ECO:0000256" key="1">
    <source>
        <dbReference type="ARBA" id="ARBA00004370"/>
    </source>
</evidence>
<keyword evidence="7 8" id="KW-0472">Membrane</keyword>
<evidence type="ECO:0000256" key="2">
    <source>
        <dbReference type="ARBA" id="ARBA00022692"/>
    </source>
</evidence>
<reference evidence="10" key="2">
    <citation type="submission" date="2020-08" db="EMBL/GenBank/DDBJ databases">
        <authorList>
            <person name="Kikuchi T."/>
        </authorList>
    </citation>
    <scope>NUCLEOTIDE SEQUENCE</scope>
    <source>
        <strain evidence="9">Ka4C1</strain>
    </source>
</reference>
<dbReference type="eggNOG" id="KOG3594">
    <property type="taxonomic scope" value="Eukaryota"/>
</dbReference>
<reference evidence="13" key="1">
    <citation type="submission" date="2016-11" db="UniProtKB">
        <authorList>
            <consortium name="WormBaseParasite"/>
        </authorList>
    </citation>
    <scope>IDENTIFICATION</scope>
</reference>
<dbReference type="Proteomes" id="UP000582659">
    <property type="component" value="Unassembled WGS sequence"/>
</dbReference>
<dbReference type="AlphaFoldDB" id="A0A1I7SS75"/>
<keyword evidence="12" id="KW-1185">Reference proteome</keyword>
<dbReference type="GO" id="GO:0098609">
    <property type="term" value="P:cell-cell adhesion"/>
    <property type="evidence" value="ECO:0007669"/>
    <property type="project" value="TreeGrafter"/>
</dbReference>
<keyword evidence="6 8" id="KW-1133">Transmembrane helix</keyword>
<keyword evidence="2 8" id="KW-0812">Transmembrane</keyword>
<evidence type="ECO:0000313" key="13">
    <source>
        <dbReference type="WBParaSite" id="BXY_1589200.1"/>
    </source>
</evidence>
<feature type="transmembrane region" description="Helical" evidence="8">
    <location>
        <begin position="1167"/>
        <end position="1190"/>
    </location>
</feature>
<proteinExistence type="predicted"/>
<dbReference type="EMBL" id="CAJFCV020000002">
    <property type="protein sequence ID" value="CAG9097975.1"/>
    <property type="molecule type" value="Genomic_DNA"/>
</dbReference>
<dbReference type="PANTHER" id="PTHR24025">
    <property type="entry name" value="DESMOGLEIN FAMILY MEMBER"/>
    <property type="match status" value="1"/>
</dbReference>
<evidence type="ECO:0000313" key="10">
    <source>
        <dbReference type="EMBL" id="CAG9097975.1"/>
    </source>
</evidence>
<evidence type="ECO:0000313" key="11">
    <source>
        <dbReference type="Proteomes" id="UP000095284"/>
    </source>
</evidence>
<dbReference type="OrthoDB" id="9990384at2759"/>
<evidence type="ECO:0000256" key="7">
    <source>
        <dbReference type="ARBA" id="ARBA00023136"/>
    </source>
</evidence>
<dbReference type="Proteomes" id="UP000659654">
    <property type="component" value="Unassembled WGS sequence"/>
</dbReference>
<dbReference type="PANTHER" id="PTHR24025:SF23">
    <property type="entry name" value="NEURAL-CADHERIN"/>
    <property type="match status" value="1"/>
</dbReference>
<evidence type="ECO:0000256" key="3">
    <source>
        <dbReference type="ARBA" id="ARBA00022737"/>
    </source>
</evidence>
<dbReference type="GO" id="GO:0016020">
    <property type="term" value="C:membrane"/>
    <property type="evidence" value="ECO:0007669"/>
    <property type="project" value="UniProtKB-SubCell"/>
</dbReference>
<dbReference type="EMBL" id="CAJFDI010000002">
    <property type="protein sequence ID" value="CAD5215801.1"/>
    <property type="molecule type" value="Genomic_DNA"/>
</dbReference>
<organism evidence="11 13">
    <name type="scientific">Bursaphelenchus xylophilus</name>
    <name type="common">Pinewood nematode worm</name>
    <name type="synonym">Aphelenchoides xylophilus</name>
    <dbReference type="NCBI Taxonomy" id="6326"/>
    <lineage>
        <taxon>Eukaryota</taxon>
        <taxon>Metazoa</taxon>
        <taxon>Ecdysozoa</taxon>
        <taxon>Nematoda</taxon>
        <taxon>Chromadorea</taxon>
        <taxon>Rhabditida</taxon>
        <taxon>Tylenchina</taxon>
        <taxon>Tylenchomorpha</taxon>
        <taxon>Aphelenchoidea</taxon>
        <taxon>Aphelenchoididae</taxon>
        <taxon>Bursaphelenchus</taxon>
    </lineage>
</organism>
<name>A0A1I7SS75_BURXY</name>
<dbReference type="InterPro" id="IPR015919">
    <property type="entry name" value="Cadherin-like_sf"/>
</dbReference>
<dbReference type="Gene3D" id="2.60.40.60">
    <property type="entry name" value="Cadherins"/>
    <property type="match status" value="1"/>
</dbReference>
<dbReference type="InterPro" id="IPR050971">
    <property type="entry name" value="Cadherin-domain_protein"/>
</dbReference>
<comment type="subcellular location">
    <subcellularLocation>
        <location evidence="1">Membrane</location>
    </subcellularLocation>
</comment>
<evidence type="ECO:0000256" key="5">
    <source>
        <dbReference type="ARBA" id="ARBA00022889"/>
    </source>
</evidence>
<evidence type="ECO:0000256" key="6">
    <source>
        <dbReference type="ARBA" id="ARBA00022989"/>
    </source>
</evidence>
<sequence>MAMDKLKDGNVGSFNDIIKEFLALTFAKLNLADSDDDMIKIHSYEVFHRGLNASMSNANPSLAKFFERLHDKLLNVEAVTNSLLDIPSTTCHLAKKSRLGHHLDCDGPLKASKGAQKSPIHLKEESGVFGVFPEELAPGQSFGIFLKNNDDLFKHVSYTATLTASDGEKNESIHIKVVFDDQPLEMLEFDSLEYVIHVSNPITEGILKKFKVVNSEATQPTMFQYNLEGTFSEFFSIEPADPDLILLRAKGCSSLCPSLPAHFPLILTISDGNRLPTNVLLNIVMLWDTTTVFDTLKVGVKERSKHFDRLVRAHFDDQDMFNYNFTNNSEVFEIDKKYGILSIKNHSRLTIDNLGRDFNISILLTKDSKKRGEQNLQISLIPENPAQLQKDEYSFKVVPNTHFIHKFAPKYDGYKLNYSMMGDISGFKLDQNTGEFEYIGDLFKFERVYNVQIISSYEDYIYISKVSIIVIGLGSEPPKFKEKISNLLLDSENLKQNEIFTFEAIDEDSDSNLFYNLTSVNCYNNPGCKEMISLTEDGRLTLKKVEGMHLNLVQLEVEVRDLQYPMEPSDKTILFIAFLNKTPKAVIDGTKASHLTESTKYFYIPDISNQKVLGKVEISEAEDVTIFSEKNIFTVSKEGEIYWNNDKFEYSNETSIPAIVTATDGNNVRQIPIVVRSSQNDVNLRSNAPAQVRIYEDIDVGSYIGQLDLKSTPDEVTLSYSPPSAVLSNALRINQQGVIKTSDVLNGLSGVYSMIGIARFGNQTERFSILLEILSVSNCNPSFSDKNPIILYEGEKTIVLVDSTDQCNLTFSVDDPSISIGEKTGELSIEEVKQDKIITITAEDGGHKIQYEIEVRKGEKSRKRMKCMENDVTLQLKGNIEPNIILGRVNVEGKNKDTRYRILKSYGVFEIDEKGELSVKNYTGQKEEYHLKVDVFDDKENGNRVQCQITVKFVASIKQSLAFSRPKYEVVLNDFKLGTKVIQLNVKDEIHNKDVFYGIKKTYYQNKETIDDIFEVNPLSGDIRLVKNLYNITQSYFQLNVMAQKQDEIIETSVVVWLATIDDIENIVIKVPPTQINEQKMSKVIKELSEMTESKAILAGINYYVVNGVPLNNGTILRILFVRGNKIVDPITLRPLIELQYTIHRDNMETDFKFERALLISNRPLEFMAIGFVSVLLVGFSIIACFRCHYQHKFKVELKRFRKLSEAVNRVDTLENPNNLGRSRANTLSTATDIMEKTSVKSDKSEVQQVSMQL</sequence>
<keyword evidence="4" id="KW-0106">Calcium</keyword>
<dbReference type="GO" id="GO:0005509">
    <property type="term" value="F:calcium ion binding"/>
    <property type="evidence" value="ECO:0007669"/>
    <property type="project" value="InterPro"/>
</dbReference>
<accession>A0A1I7SS75</accession>
<dbReference type="CDD" id="cd11304">
    <property type="entry name" value="Cadherin_repeat"/>
    <property type="match status" value="1"/>
</dbReference>
<dbReference type="WBParaSite" id="BXY_1589200.1">
    <property type="protein sequence ID" value="BXY_1589200.1"/>
    <property type="gene ID" value="BXY_1589200"/>
</dbReference>
<evidence type="ECO:0000256" key="4">
    <source>
        <dbReference type="ARBA" id="ARBA00022837"/>
    </source>
</evidence>
<evidence type="ECO:0000313" key="12">
    <source>
        <dbReference type="Proteomes" id="UP000659654"/>
    </source>
</evidence>
<dbReference type="SUPFAM" id="SSF49313">
    <property type="entry name" value="Cadherin-like"/>
    <property type="match status" value="2"/>
</dbReference>
<evidence type="ECO:0000313" key="9">
    <source>
        <dbReference type="EMBL" id="CAD5215801.1"/>
    </source>
</evidence>
<evidence type="ECO:0000256" key="8">
    <source>
        <dbReference type="SAM" id="Phobius"/>
    </source>
</evidence>
<dbReference type="GO" id="GO:0005911">
    <property type="term" value="C:cell-cell junction"/>
    <property type="evidence" value="ECO:0007669"/>
    <property type="project" value="TreeGrafter"/>
</dbReference>
<gene>
    <name evidence="9" type="ORF">BXYJ_LOCUS4211</name>
</gene>
<keyword evidence="3" id="KW-0677">Repeat</keyword>
<protein>
    <submittedName>
        <fullName evidence="9">(pine wood nematode) hypothetical protein</fullName>
    </submittedName>
</protein>